<reference evidence="1 2" key="1">
    <citation type="submission" date="2020-04" db="EMBL/GenBank/DDBJ databases">
        <title>MicrobeNet Type strains.</title>
        <authorList>
            <person name="Nicholson A.C."/>
        </authorList>
    </citation>
    <scope>NUCLEOTIDE SEQUENCE [LARGE SCALE GENOMIC DNA]</scope>
    <source>
        <strain evidence="1 2">DSM 44445</strain>
    </source>
</reference>
<keyword evidence="2" id="KW-1185">Reference proteome</keyword>
<proteinExistence type="predicted"/>
<sequence length="264" mass="29482">MRKTRSARRCAKTGFALVPAACREVYRLAKPSYGPLNPLQRGLSSEEPRDEWNRYDVAGQKTVYAASTEQGAYGELLAPLKPKLPVRASLFFDDVASDDELESLIKEEWRNAGHRPPRELNMMWLSEYRLYHLTLPARGWFVDIEAAASLSAIAKAAPIALVERGLQEITVAELRGDQRWLTTAIATRIWQLTLDDDTLAHGILYGSRHGSEWDCWAVWLRRTGPAHTANGLATSADAGVEVLPPEINPALQEILTAYDLTVSW</sequence>
<comment type="caution">
    <text evidence="1">The sequence shown here is derived from an EMBL/GenBank/DDBJ whole genome shotgun (WGS) entry which is preliminary data.</text>
</comment>
<evidence type="ECO:0000313" key="1">
    <source>
        <dbReference type="EMBL" id="NKY88996.1"/>
    </source>
</evidence>
<protein>
    <submittedName>
        <fullName evidence="1">RES domain-containing protein</fullName>
    </submittedName>
</protein>
<organism evidence="1 2">
    <name type="scientific">Nocardia veterana</name>
    <dbReference type="NCBI Taxonomy" id="132249"/>
    <lineage>
        <taxon>Bacteria</taxon>
        <taxon>Bacillati</taxon>
        <taxon>Actinomycetota</taxon>
        <taxon>Actinomycetes</taxon>
        <taxon>Mycobacteriales</taxon>
        <taxon>Nocardiaceae</taxon>
        <taxon>Nocardia</taxon>
    </lineage>
</organism>
<dbReference type="Proteomes" id="UP000523447">
    <property type="component" value="Unassembled WGS sequence"/>
</dbReference>
<accession>A0A7X6M3F7</accession>
<name>A0A7X6M3F7_9NOCA</name>
<dbReference type="EMBL" id="JAAXPE010000038">
    <property type="protein sequence ID" value="NKY88996.1"/>
    <property type="molecule type" value="Genomic_DNA"/>
</dbReference>
<dbReference type="AlphaFoldDB" id="A0A7X6M3F7"/>
<gene>
    <name evidence="1" type="ORF">HGA07_25710</name>
</gene>
<dbReference type="RefSeq" id="WP_157171566.1">
    <property type="nucleotide sequence ID" value="NZ_CAWPHS010000032.1"/>
</dbReference>
<evidence type="ECO:0000313" key="2">
    <source>
        <dbReference type="Proteomes" id="UP000523447"/>
    </source>
</evidence>